<feature type="transmembrane region" description="Helical" evidence="7">
    <location>
        <begin position="69"/>
        <end position="93"/>
    </location>
</feature>
<name>A0ABU3U3L1_9FLAO</name>
<evidence type="ECO:0000256" key="5">
    <source>
        <dbReference type="ARBA" id="ARBA00022989"/>
    </source>
</evidence>
<reference evidence="8 9" key="1">
    <citation type="submission" date="2023-10" db="EMBL/GenBank/DDBJ databases">
        <title>Marimonas sp. nov. isolated from tidal mud flat.</title>
        <authorList>
            <person name="Jaincy N.J."/>
            <person name="Srinivasan S."/>
            <person name="Lee S.-S."/>
        </authorList>
    </citation>
    <scope>NUCLEOTIDE SEQUENCE [LARGE SCALE GENOMIC DNA]</scope>
    <source>
        <strain evidence="8 9">MJ-SS3</strain>
    </source>
</reference>
<dbReference type="Gene3D" id="1.20.1630.10">
    <property type="entry name" value="Formate dehydrogenase/DMSO reductase domain"/>
    <property type="match status" value="1"/>
</dbReference>
<comment type="subcellular location">
    <subcellularLocation>
        <location evidence="1">Cell membrane</location>
        <topology evidence="1">Multi-pass membrane protein</topology>
    </subcellularLocation>
</comment>
<dbReference type="PANTHER" id="PTHR43044">
    <property type="match status" value="1"/>
</dbReference>
<feature type="transmembrane region" description="Helical" evidence="7">
    <location>
        <begin position="105"/>
        <end position="123"/>
    </location>
</feature>
<evidence type="ECO:0000313" key="8">
    <source>
        <dbReference type="EMBL" id="MDU8885002.1"/>
    </source>
</evidence>
<gene>
    <name evidence="8" type="primary">nrfD</name>
    <name evidence="8" type="ORF">RXV94_02435</name>
</gene>
<feature type="transmembrane region" description="Helical" evidence="7">
    <location>
        <begin position="32"/>
        <end position="49"/>
    </location>
</feature>
<feature type="transmembrane region" description="Helical" evidence="7">
    <location>
        <begin position="211"/>
        <end position="232"/>
    </location>
</feature>
<feature type="transmembrane region" description="Helical" evidence="7">
    <location>
        <begin position="143"/>
        <end position="166"/>
    </location>
</feature>
<evidence type="ECO:0000256" key="2">
    <source>
        <dbReference type="ARBA" id="ARBA00008929"/>
    </source>
</evidence>
<dbReference type="RefSeq" id="WP_316660823.1">
    <property type="nucleotide sequence ID" value="NZ_JAWHTF010000001.1"/>
</dbReference>
<organism evidence="8 9">
    <name type="scientific">Gilvirhabdus luticola</name>
    <dbReference type="NCBI Taxonomy" id="3079858"/>
    <lineage>
        <taxon>Bacteria</taxon>
        <taxon>Pseudomonadati</taxon>
        <taxon>Bacteroidota</taxon>
        <taxon>Flavobacteriia</taxon>
        <taxon>Flavobacteriales</taxon>
        <taxon>Flavobacteriaceae</taxon>
        <taxon>Gilvirhabdus</taxon>
    </lineage>
</organism>
<keyword evidence="9" id="KW-1185">Reference proteome</keyword>
<dbReference type="PANTHER" id="PTHR43044:SF2">
    <property type="entry name" value="POLYSULPHIDE REDUCTASE NRFD"/>
    <property type="match status" value="1"/>
</dbReference>
<feature type="transmembrane region" description="Helical" evidence="7">
    <location>
        <begin position="244"/>
        <end position="267"/>
    </location>
</feature>
<keyword evidence="5 7" id="KW-1133">Transmembrane helix</keyword>
<feature type="transmembrane region" description="Helical" evidence="7">
    <location>
        <begin position="288"/>
        <end position="309"/>
    </location>
</feature>
<dbReference type="InterPro" id="IPR005614">
    <property type="entry name" value="NrfD-like"/>
</dbReference>
<dbReference type="Proteomes" id="UP001268651">
    <property type="component" value="Unassembled WGS sequence"/>
</dbReference>
<evidence type="ECO:0000256" key="3">
    <source>
        <dbReference type="ARBA" id="ARBA00022475"/>
    </source>
</evidence>
<keyword evidence="3" id="KW-1003">Cell membrane</keyword>
<evidence type="ECO:0000313" key="9">
    <source>
        <dbReference type="Proteomes" id="UP001268651"/>
    </source>
</evidence>
<sequence length="451" mass="52295">MNKVLQQEQLYRTKRGKALLGHTVNTSLKYKLWITFLLIIICIGGYAYYRQLKFGLIITAMRDYTSWGIYISNFVFFVAISLVGSLISSILKLNNNNWSRPLTRLSEIIAVAAIICAAVIIIVDMGRPDRFFYVIMHLRIQSPIIWDVIIISTYLVISLLLLYLSLLPDIALCRDRLTVIPKWKKWLYRTLSINWSNHPKQIEMHLKVTKILAITVLPVAFAIHTVTSWLFATTWRPGWDSTNLGPYFVSGAFMAGAAVIIVGMYLVRIHLKLKKYITELHFEKMGRLLVLLSLVYLYFNINEYLGPAFKMVGVEGEHITELFTGKYAPMYWFVQLVGLILPIFFLIFKPFRKPLPIFIISIFVVLGAWLKRFLIVIPSLQHPYLPIQDVDESYLHYIPTWEEWAITFSSFAWFLLIITVLIKLFPVIPILKEKLDSETIDKLNIFKNENS</sequence>
<protein>
    <submittedName>
        <fullName evidence="8">NrfD/PsrC family molybdoenzyme membrane anchor subunit</fullName>
    </submittedName>
</protein>
<proteinExistence type="inferred from homology"/>
<comment type="similarity">
    <text evidence="2">Belongs to the NrfD family.</text>
</comment>
<evidence type="ECO:0000256" key="6">
    <source>
        <dbReference type="ARBA" id="ARBA00023136"/>
    </source>
</evidence>
<evidence type="ECO:0000256" key="7">
    <source>
        <dbReference type="SAM" id="Phobius"/>
    </source>
</evidence>
<feature type="transmembrane region" description="Helical" evidence="7">
    <location>
        <begin position="355"/>
        <end position="377"/>
    </location>
</feature>
<evidence type="ECO:0000256" key="1">
    <source>
        <dbReference type="ARBA" id="ARBA00004651"/>
    </source>
</evidence>
<dbReference type="EMBL" id="JAWHTF010000001">
    <property type="protein sequence ID" value="MDU8885002.1"/>
    <property type="molecule type" value="Genomic_DNA"/>
</dbReference>
<feature type="transmembrane region" description="Helical" evidence="7">
    <location>
        <begin position="404"/>
        <end position="425"/>
    </location>
</feature>
<feature type="transmembrane region" description="Helical" evidence="7">
    <location>
        <begin position="329"/>
        <end position="348"/>
    </location>
</feature>
<evidence type="ECO:0000256" key="4">
    <source>
        <dbReference type="ARBA" id="ARBA00022692"/>
    </source>
</evidence>
<comment type="caution">
    <text evidence="8">The sequence shown here is derived from an EMBL/GenBank/DDBJ whole genome shotgun (WGS) entry which is preliminary data.</text>
</comment>
<keyword evidence="6 7" id="KW-0472">Membrane</keyword>
<keyword evidence="4 7" id="KW-0812">Transmembrane</keyword>
<accession>A0ABU3U3L1</accession>
<dbReference type="Pfam" id="PF03916">
    <property type="entry name" value="NrfD"/>
    <property type="match status" value="1"/>
</dbReference>